<accession>A0A135Z492</accession>
<sequence>MIHGHSKILLQETNAFFVLAYELYYIAKTELSWQFLLILQFLPR</sequence>
<dbReference type="EMBL" id="LSRC01000045">
    <property type="protein sequence ID" value="KXI16474.1"/>
    <property type="molecule type" value="Genomic_DNA"/>
</dbReference>
<evidence type="ECO:0000313" key="2">
    <source>
        <dbReference type="Proteomes" id="UP000070505"/>
    </source>
</evidence>
<dbReference type="Proteomes" id="UP000070505">
    <property type="component" value="Unassembled WGS sequence"/>
</dbReference>
<organism evidence="1 2">
    <name type="scientific">Gardnerella vaginalis</name>
    <dbReference type="NCBI Taxonomy" id="2702"/>
    <lineage>
        <taxon>Bacteria</taxon>
        <taxon>Bacillati</taxon>
        <taxon>Actinomycetota</taxon>
        <taxon>Actinomycetes</taxon>
        <taxon>Bifidobacteriales</taxon>
        <taxon>Bifidobacteriaceae</taxon>
        <taxon>Gardnerella</taxon>
    </lineage>
</organism>
<gene>
    <name evidence="1" type="ORF">HMPREF3230_01085</name>
</gene>
<proteinExistence type="predicted"/>
<dbReference type="AlphaFoldDB" id="A0A135Z492"/>
<evidence type="ECO:0000313" key="1">
    <source>
        <dbReference type="EMBL" id="KXI16474.1"/>
    </source>
</evidence>
<name>A0A135Z492_GARVA</name>
<reference evidence="1 2" key="1">
    <citation type="submission" date="2016-02" db="EMBL/GenBank/DDBJ databases">
        <authorList>
            <person name="Wen L."/>
            <person name="He K."/>
            <person name="Yang H."/>
        </authorList>
    </citation>
    <scope>NUCLEOTIDE SEQUENCE [LARGE SCALE GENOMIC DNA]</scope>
    <source>
        <strain evidence="1 2">CMW7778B</strain>
    </source>
</reference>
<comment type="caution">
    <text evidence="1">The sequence shown here is derived from an EMBL/GenBank/DDBJ whole genome shotgun (WGS) entry which is preliminary data.</text>
</comment>
<protein>
    <submittedName>
        <fullName evidence="1">Uncharacterized protein</fullName>
    </submittedName>
</protein>